<dbReference type="Gene3D" id="1.20.890.10">
    <property type="entry name" value="cAMP-dependent protein kinase regulatory subunit, dimerization-anchoring domain"/>
    <property type="match status" value="1"/>
</dbReference>
<dbReference type="OrthoDB" id="417678at2759"/>
<comment type="similarity">
    <text evidence="2">Belongs to the dpy-30 family.</text>
</comment>
<dbReference type="VEuPathDB" id="FungiDB:A9K55_006670"/>
<dbReference type="EMBL" id="CP023323">
    <property type="protein sequence ID" value="ATY60638.1"/>
    <property type="molecule type" value="Genomic_DNA"/>
</dbReference>
<evidence type="ECO:0000256" key="2">
    <source>
        <dbReference type="ARBA" id="ARBA00010849"/>
    </source>
</evidence>
<evidence type="ECO:0000313" key="5">
    <source>
        <dbReference type="EMBL" id="ATY60638.1"/>
    </source>
</evidence>
<sequence length="142" mass="14718">MADENVASEQAPDAVTQTIVNGADTAVDTSNLETPHKDVAMTEAAVDLASPAPANVGASPAPARTGTPAQASRAPSVHPDPGFTLPSEAAPNGDSTRRYLNNKVTGALLEGMKMLAKEQPDDPLRVLGEYLIQKSKEIEGSN</sequence>
<organism evidence="5 6">
    <name type="scientific">Cordyceps militaris</name>
    <name type="common">Caterpillar fungus</name>
    <name type="synonym">Clavaria militaris</name>
    <dbReference type="NCBI Taxonomy" id="73501"/>
    <lineage>
        <taxon>Eukaryota</taxon>
        <taxon>Fungi</taxon>
        <taxon>Dikarya</taxon>
        <taxon>Ascomycota</taxon>
        <taxon>Pezizomycotina</taxon>
        <taxon>Sordariomycetes</taxon>
        <taxon>Hypocreomycetidae</taxon>
        <taxon>Hypocreales</taxon>
        <taxon>Cordycipitaceae</taxon>
        <taxon>Cordyceps</taxon>
    </lineage>
</organism>
<dbReference type="CDD" id="cd22965">
    <property type="entry name" value="DD_DPY30_SDC1"/>
    <property type="match status" value="1"/>
</dbReference>
<feature type="region of interest" description="Disordered" evidence="4">
    <location>
        <begin position="1"/>
        <end position="35"/>
    </location>
</feature>
<evidence type="ECO:0000256" key="4">
    <source>
        <dbReference type="SAM" id="MobiDB-lite"/>
    </source>
</evidence>
<dbReference type="GO" id="GO:0005634">
    <property type="term" value="C:nucleus"/>
    <property type="evidence" value="ECO:0007669"/>
    <property type="project" value="UniProtKB-SubCell"/>
</dbReference>
<dbReference type="AlphaFoldDB" id="A0A2H4SBZ4"/>
<evidence type="ECO:0000256" key="1">
    <source>
        <dbReference type="ARBA" id="ARBA00004123"/>
    </source>
</evidence>
<protein>
    <submittedName>
        <fullName evidence="5">COMPASS complex subunit</fullName>
    </submittedName>
</protein>
<dbReference type="VEuPathDB" id="FungiDB:CCM_02237"/>
<reference evidence="5 6" key="1">
    <citation type="journal article" date="2017" name="BMC Genomics">
        <title>Chromosome level assembly and secondary metabolite potential of the parasitic fungus Cordyceps militaris.</title>
        <authorList>
            <person name="Kramer G.J."/>
            <person name="Nodwell J.R."/>
        </authorList>
    </citation>
    <scope>NUCLEOTIDE SEQUENCE [LARGE SCALE GENOMIC DNA]</scope>
    <source>
        <strain evidence="5 6">ATCC 34164</strain>
    </source>
</reference>
<dbReference type="InterPro" id="IPR049629">
    <property type="entry name" value="DPY30_SDC1_DD"/>
</dbReference>
<accession>A0A2H4SBZ4</accession>
<dbReference type="Proteomes" id="UP000323067">
    <property type="component" value="Chromosome vi"/>
</dbReference>
<keyword evidence="3" id="KW-0539">Nucleus</keyword>
<gene>
    <name evidence="5" type="ORF">A9K55_006670</name>
</gene>
<proteinExistence type="inferred from homology"/>
<dbReference type="Pfam" id="PF05186">
    <property type="entry name" value="Dpy-30"/>
    <property type="match status" value="1"/>
</dbReference>
<name>A0A2H4SBZ4_CORMI</name>
<feature type="region of interest" description="Disordered" evidence="4">
    <location>
        <begin position="50"/>
        <end position="98"/>
    </location>
</feature>
<evidence type="ECO:0000313" key="6">
    <source>
        <dbReference type="Proteomes" id="UP000323067"/>
    </source>
</evidence>
<evidence type="ECO:0000256" key="3">
    <source>
        <dbReference type="ARBA" id="ARBA00023242"/>
    </source>
</evidence>
<dbReference type="InterPro" id="IPR007858">
    <property type="entry name" value="Dpy-30_motif"/>
</dbReference>
<comment type="subcellular location">
    <subcellularLocation>
        <location evidence="1">Nucleus</location>
    </subcellularLocation>
</comment>